<proteinExistence type="predicted"/>
<sequence>MPKHKTVRPRIYRDKNGLISSILVRGNITASFKFYKKNILKKSDKQIVASAATVILQTSEEKTNAVTFKLENVTYNKLRKNLTRLTATRGTIESHFHKTIEKMENLTIDLELKH</sequence>
<name>A0A9N9HNS1_9GLOM</name>
<dbReference type="Proteomes" id="UP000789405">
    <property type="component" value="Unassembled WGS sequence"/>
</dbReference>
<dbReference type="AlphaFoldDB" id="A0A9N9HNS1"/>
<protein>
    <submittedName>
        <fullName evidence="1">28147_t:CDS:1</fullName>
    </submittedName>
</protein>
<dbReference type="OrthoDB" id="2457724at2759"/>
<accession>A0A9N9HNS1</accession>
<gene>
    <name evidence="1" type="ORF">DERYTH_LOCUS12832</name>
</gene>
<keyword evidence="2" id="KW-1185">Reference proteome</keyword>
<comment type="caution">
    <text evidence="1">The sequence shown here is derived from an EMBL/GenBank/DDBJ whole genome shotgun (WGS) entry which is preliminary data.</text>
</comment>
<organism evidence="1 2">
    <name type="scientific">Dentiscutata erythropus</name>
    <dbReference type="NCBI Taxonomy" id="1348616"/>
    <lineage>
        <taxon>Eukaryota</taxon>
        <taxon>Fungi</taxon>
        <taxon>Fungi incertae sedis</taxon>
        <taxon>Mucoromycota</taxon>
        <taxon>Glomeromycotina</taxon>
        <taxon>Glomeromycetes</taxon>
        <taxon>Diversisporales</taxon>
        <taxon>Gigasporaceae</taxon>
        <taxon>Dentiscutata</taxon>
    </lineage>
</organism>
<dbReference type="EMBL" id="CAJVPY010008624">
    <property type="protein sequence ID" value="CAG8698512.1"/>
    <property type="molecule type" value="Genomic_DNA"/>
</dbReference>
<reference evidence="1" key="1">
    <citation type="submission" date="2021-06" db="EMBL/GenBank/DDBJ databases">
        <authorList>
            <person name="Kallberg Y."/>
            <person name="Tangrot J."/>
            <person name="Rosling A."/>
        </authorList>
    </citation>
    <scope>NUCLEOTIDE SEQUENCE</scope>
    <source>
        <strain evidence="1">MA453B</strain>
    </source>
</reference>
<evidence type="ECO:0000313" key="1">
    <source>
        <dbReference type="EMBL" id="CAG8698512.1"/>
    </source>
</evidence>
<evidence type="ECO:0000313" key="2">
    <source>
        <dbReference type="Proteomes" id="UP000789405"/>
    </source>
</evidence>